<dbReference type="GO" id="GO:0016020">
    <property type="term" value="C:membrane"/>
    <property type="evidence" value="ECO:0007669"/>
    <property type="project" value="InterPro"/>
</dbReference>
<dbReference type="Pfam" id="PF12166">
    <property type="entry name" value="Piezo_cap"/>
    <property type="match status" value="1"/>
</dbReference>
<gene>
    <name evidence="4" type="ORF">Acr_13g0001690</name>
</gene>
<accession>A0A7J0FJ91</accession>
<organism evidence="4 5">
    <name type="scientific">Actinidia rufa</name>
    <dbReference type="NCBI Taxonomy" id="165716"/>
    <lineage>
        <taxon>Eukaryota</taxon>
        <taxon>Viridiplantae</taxon>
        <taxon>Streptophyta</taxon>
        <taxon>Embryophyta</taxon>
        <taxon>Tracheophyta</taxon>
        <taxon>Spermatophyta</taxon>
        <taxon>Magnoliopsida</taxon>
        <taxon>eudicotyledons</taxon>
        <taxon>Gunneridae</taxon>
        <taxon>Pentapetalae</taxon>
        <taxon>asterids</taxon>
        <taxon>Ericales</taxon>
        <taxon>Actinidiaceae</taxon>
        <taxon>Actinidia</taxon>
    </lineage>
</organism>
<dbReference type="GO" id="GO:0071260">
    <property type="term" value="P:cellular response to mechanical stimulus"/>
    <property type="evidence" value="ECO:0007669"/>
    <property type="project" value="TreeGrafter"/>
</dbReference>
<feature type="region of interest" description="Disordered" evidence="1">
    <location>
        <begin position="170"/>
        <end position="215"/>
    </location>
</feature>
<feature type="transmembrane region" description="Helical" evidence="2">
    <location>
        <begin position="388"/>
        <end position="405"/>
    </location>
</feature>
<keyword evidence="5" id="KW-1185">Reference proteome</keyword>
<dbReference type="PANTHER" id="PTHR13167:SF25">
    <property type="entry name" value="PIEZO-TYPE MECHANOSENSITIVE ION CHANNEL COMPONENT"/>
    <property type="match status" value="1"/>
</dbReference>
<keyword evidence="2" id="KW-1133">Transmembrane helix</keyword>
<dbReference type="PANTHER" id="PTHR13167">
    <property type="entry name" value="PIEZO-TYPE MECHANOSENSITIVE ION CHANNEL COMPONENT"/>
    <property type="match status" value="1"/>
</dbReference>
<dbReference type="InterPro" id="IPR027272">
    <property type="entry name" value="Piezo"/>
</dbReference>
<comment type="caution">
    <text evidence="4">The sequence shown here is derived from an EMBL/GenBank/DDBJ whole genome shotgun (WGS) entry which is preliminary data.</text>
</comment>
<dbReference type="Proteomes" id="UP000585474">
    <property type="component" value="Unassembled WGS sequence"/>
</dbReference>
<evidence type="ECO:0000256" key="1">
    <source>
        <dbReference type="SAM" id="MobiDB-lite"/>
    </source>
</evidence>
<keyword evidence="2" id="KW-0472">Membrane</keyword>
<dbReference type="EMBL" id="BJWL01000013">
    <property type="protein sequence ID" value="GFY98768.1"/>
    <property type="molecule type" value="Genomic_DNA"/>
</dbReference>
<feature type="compositionally biased region" description="Polar residues" evidence="1">
    <location>
        <begin position="197"/>
        <end position="214"/>
    </location>
</feature>
<proteinExistence type="predicted"/>
<feature type="domain" description="Piezo non-specific cation channel cap" evidence="3">
    <location>
        <begin position="306"/>
        <end position="464"/>
    </location>
</feature>
<dbReference type="GO" id="GO:0008381">
    <property type="term" value="F:mechanosensitive monoatomic ion channel activity"/>
    <property type="evidence" value="ECO:0007669"/>
    <property type="project" value="InterPro"/>
</dbReference>
<protein>
    <recommendedName>
        <fullName evidence="3">Piezo non-specific cation channel cap domain-containing protein</fullName>
    </recommendedName>
</protein>
<sequence>MLVSLQSYTFSSRKFDYVFRYLEAEQIGAIVREEKQAAWKKAQLQSIRESEGKKCQRNLQVEEMKSEMLNLQIQLHGNSATTVSDISRSSEGLARRGSTSLYLNRDAGKRNCTKLLTLKSTSPLAVESRKHSAESPLCEITELEEDAIYFLGNQAVTNLASFLNIGREDPDTIEHSSEEDELHNGEEIRDTRHASLDRSSSLQSDKSRTMSDAASPQMGRVFHHIWSQCGPIMMCVQHDIKTAGGKLTLFQTSLCEKISWDNLNTVDNLDPQCYLDTYDKNDIELICCQPDASTFWIVPDVKLRKFSMVLRVTGSGDVRTFDMESHVPTALVLIAGKHDLHRGSPEWWSFHDINLLNISGCGGLMGPMAIFVSEETPQGLLGETLSKFSIWGLYITFVLAVGRFISLQCSDLRMRIPFDYLPCDRLIVICEDIYAARAEGELGVEEFLYWTLIEIYRSPTHVARVYKT</sequence>
<evidence type="ECO:0000259" key="3">
    <source>
        <dbReference type="Pfam" id="PF12166"/>
    </source>
</evidence>
<dbReference type="GO" id="GO:0042391">
    <property type="term" value="P:regulation of membrane potential"/>
    <property type="evidence" value="ECO:0007669"/>
    <property type="project" value="TreeGrafter"/>
</dbReference>
<dbReference type="OrthoDB" id="303066at2759"/>
<evidence type="ECO:0000313" key="4">
    <source>
        <dbReference type="EMBL" id="GFY98768.1"/>
    </source>
</evidence>
<dbReference type="GO" id="GO:0050982">
    <property type="term" value="P:detection of mechanical stimulus"/>
    <property type="evidence" value="ECO:0007669"/>
    <property type="project" value="TreeGrafter"/>
</dbReference>
<feature type="compositionally biased region" description="Basic and acidic residues" evidence="1">
    <location>
        <begin position="170"/>
        <end position="196"/>
    </location>
</feature>
<keyword evidence="2" id="KW-0812">Transmembrane</keyword>
<evidence type="ECO:0000313" key="5">
    <source>
        <dbReference type="Proteomes" id="UP000585474"/>
    </source>
</evidence>
<dbReference type="AlphaFoldDB" id="A0A7J0FJ91"/>
<dbReference type="GO" id="GO:0005261">
    <property type="term" value="F:monoatomic cation channel activity"/>
    <property type="evidence" value="ECO:0007669"/>
    <property type="project" value="TreeGrafter"/>
</dbReference>
<name>A0A7J0FJ91_9ERIC</name>
<evidence type="ECO:0000256" key="2">
    <source>
        <dbReference type="SAM" id="Phobius"/>
    </source>
</evidence>
<reference evidence="4 5" key="1">
    <citation type="submission" date="2019-07" db="EMBL/GenBank/DDBJ databases">
        <title>De Novo Assembly of kiwifruit Actinidia rufa.</title>
        <authorList>
            <person name="Sugita-Konishi S."/>
            <person name="Sato K."/>
            <person name="Mori E."/>
            <person name="Abe Y."/>
            <person name="Kisaki G."/>
            <person name="Hamano K."/>
            <person name="Suezawa K."/>
            <person name="Otani M."/>
            <person name="Fukuda T."/>
            <person name="Manabe T."/>
            <person name="Gomi K."/>
            <person name="Tabuchi M."/>
            <person name="Akimitsu K."/>
            <person name="Kataoka I."/>
        </authorList>
    </citation>
    <scope>NUCLEOTIDE SEQUENCE [LARGE SCALE GENOMIC DNA]</scope>
    <source>
        <strain evidence="5">cv. Fuchu</strain>
    </source>
</reference>
<dbReference type="InterPro" id="IPR031334">
    <property type="entry name" value="Piezo_cap_dom"/>
</dbReference>